<dbReference type="GO" id="GO:0042597">
    <property type="term" value="C:periplasmic space"/>
    <property type="evidence" value="ECO:0007669"/>
    <property type="project" value="InterPro"/>
</dbReference>
<evidence type="ECO:0000256" key="3">
    <source>
        <dbReference type="ARBA" id="ARBA00016003"/>
    </source>
</evidence>
<dbReference type="AlphaFoldDB" id="A0A4P8YG34"/>
<evidence type="ECO:0000256" key="2">
    <source>
        <dbReference type="ARBA" id="ARBA00005523"/>
    </source>
</evidence>
<dbReference type="Gene3D" id="1.20.120.10">
    <property type="entry name" value="Cytochrome c/b562"/>
    <property type="match status" value="1"/>
</dbReference>
<feature type="signal peptide" evidence="7">
    <location>
        <begin position="1"/>
        <end position="23"/>
    </location>
</feature>
<dbReference type="Proteomes" id="UP000302163">
    <property type="component" value="Chromosome"/>
</dbReference>
<evidence type="ECO:0000256" key="1">
    <source>
        <dbReference type="ARBA" id="ARBA00002028"/>
    </source>
</evidence>
<organism evidence="8 9">
    <name type="scientific">Jejubacter calystegiae</name>
    <dbReference type="NCBI Taxonomy" id="2579935"/>
    <lineage>
        <taxon>Bacteria</taxon>
        <taxon>Pseudomonadati</taxon>
        <taxon>Pseudomonadota</taxon>
        <taxon>Gammaproteobacteria</taxon>
        <taxon>Enterobacterales</taxon>
        <taxon>Enterobacteriaceae</taxon>
        <taxon>Jejubacter</taxon>
    </lineage>
</organism>
<evidence type="ECO:0000256" key="5">
    <source>
        <dbReference type="ARBA" id="ARBA00022729"/>
    </source>
</evidence>
<evidence type="ECO:0000256" key="7">
    <source>
        <dbReference type="SAM" id="SignalP"/>
    </source>
</evidence>
<dbReference type="GO" id="GO:0009055">
    <property type="term" value="F:electron transfer activity"/>
    <property type="evidence" value="ECO:0007669"/>
    <property type="project" value="InterPro"/>
</dbReference>
<gene>
    <name evidence="8" type="primary">cybC</name>
    <name evidence="8" type="ORF">FEM41_08130</name>
</gene>
<comment type="function">
    <text evidence="1">Electron-transport protein of unknown function.</text>
</comment>
<reference evidence="8 9" key="1">
    <citation type="submission" date="2019-05" db="EMBL/GenBank/DDBJ databases">
        <title>Complete genome sequence of Izhakiella calystegiae KSNA2, an endophyte isolated from beach morning glory (Calystegia soldanella).</title>
        <authorList>
            <person name="Jiang L."/>
            <person name="Jeong J.C."/>
            <person name="Kim C.Y."/>
            <person name="Kim D.H."/>
            <person name="Kim S.W."/>
            <person name="Lee j."/>
        </authorList>
    </citation>
    <scope>NUCLEOTIDE SEQUENCE [LARGE SCALE GENOMIC DNA]</scope>
    <source>
        <strain evidence="8 9">KSNA2</strain>
    </source>
</reference>
<dbReference type="GO" id="GO:0005506">
    <property type="term" value="F:iron ion binding"/>
    <property type="evidence" value="ECO:0007669"/>
    <property type="project" value="InterPro"/>
</dbReference>
<name>A0A4P8YG34_9ENTR</name>
<dbReference type="Pfam" id="PF07361">
    <property type="entry name" value="Cytochrom_B562"/>
    <property type="match status" value="1"/>
</dbReference>
<dbReference type="RefSeq" id="WP_138095506.1">
    <property type="nucleotide sequence ID" value="NZ_CP040428.1"/>
</dbReference>
<protein>
    <recommendedName>
        <fullName evidence="3">Soluble cytochrome b562</fullName>
    </recommendedName>
</protein>
<sequence length="129" mass="14117">MRKPVIALLTASVLLATSASVLARDLEEDMDILNDSYKAVLKTDSLSEMKTELTTMRAAAMDAMKATPPKLEGKAPDSPEIQEYHKGLTLLVGQIDGALKLADAGKLPEARAAAEEFKQTRNTYHKKFR</sequence>
<dbReference type="OrthoDB" id="6539015at2"/>
<keyword evidence="9" id="KW-1185">Reference proteome</keyword>
<evidence type="ECO:0000313" key="9">
    <source>
        <dbReference type="Proteomes" id="UP000302163"/>
    </source>
</evidence>
<dbReference type="SUPFAM" id="SSF47175">
    <property type="entry name" value="Cytochromes"/>
    <property type="match status" value="1"/>
</dbReference>
<evidence type="ECO:0000256" key="4">
    <source>
        <dbReference type="ARBA" id="ARBA00022617"/>
    </source>
</evidence>
<dbReference type="InterPro" id="IPR009155">
    <property type="entry name" value="Cyt_b562"/>
</dbReference>
<evidence type="ECO:0000313" key="8">
    <source>
        <dbReference type="EMBL" id="QCT19625.1"/>
    </source>
</evidence>
<feature type="binding site" description="axial binding residue" evidence="6">
    <location>
        <position position="30"/>
    </location>
    <ligand>
        <name>heme b</name>
        <dbReference type="ChEBI" id="CHEBI:60344"/>
    </ligand>
    <ligandPart>
        <name>Fe</name>
        <dbReference type="ChEBI" id="CHEBI:18248"/>
    </ligandPart>
</feature>
<comment type="similarity">
    <text evidence="2">Belongs to the cytochrome b562 family.</text>
</comment>
<dbReference type="GO" id="GO:0020037">
    <property type="term" value="F:heme binding"/>
    <property type="evidence" value="ECO:0007669"/>
    <property type="project" value="InterPro"/>
</dbReference>
<feature type="binding site" description="axial binding residue" evidence="6">
    <location>
        <position position="125"/>
    </location>
    <ligand>
        <name>heme b</name>
        <dbReference type="ChEBI" id="CHEBI:60344"/>
    </ligand>
    <ligandPart>
        <name>Fe</name>
        <dbReference type="ChEBI" id="CHEBI:18248"/>
    </ligandPart>
</feature>
<keyword evidence="5 7" id="KW-0732">Signal</keyword>
<dbReference type="KEGG" id="izh:FEM41_08130"/>
<accession>A0A4P8YG34</accession>
<dbReference type="NCBIfam" id="NF011632">
    <property type="entry name" value="PRK15058.1"/>
    <property type="match status" value="1"/>
</dbReference>
<comment type="cofactor">
    <cofactor evidence="6">
        <name>heme b</name>
        <dbReference type="ChEBI" id="CHEBI:60344"/>
    </cofactor>
    <text evidence="6">Binds 1 heme b (iron(II)-protoporphyrin IX) group per molecule.</text>
</comment>
<keyword evidence="6" id="KW-0408">Iron</keyword>
<dbReference type="InterPro" id="IPR010980">
    <property type="entry name" value="Cyt_c/b562"/>
</dbReference>
<feature type="chain" id="PRO_5020967972" description="Soluble cytochrome b562" evidence="7">
    <location>
        <begin position="24"/>
        <end position="129"/>
    </location>
</feature>
<dbReference type="GO" id="GO:0022900">
    <property type="term" value="P:electron transport chain"/>
    <property type="evidence" value="ECO:0007669"/>
    <property type="project" value="InterPro"/>
</dbReference>
<proteinExistence type="inferred from homology"/>
<evidence type="ECO:0000256" key="6">
    <source>
        <dbReference type="PIRSR" id="PIRSR000029-1"/>
    </source>
</evidence>
<dbReference type="EMBL" id="CP040428">
    <property type="protein sequence ID" value="QCT19625.1"/>
    <property type="molecule type" value="Genomic_DNA"/>
</dbReference>
<keyword evidence="6" id="KW-0479">Metal-binding</keyword>
<dbReference type="PIRSF" id="PIRSF000029">
    <property type="entry name" value="Cytochrome_b562"/>
    <property type="match status" value="1"/>
</dbReference>
<keyword evidence="4 6" id="KW-0349">Heme</keyword>